<dbReference type="AlphaFoldDB" id="R4X8Q9"/>
<gene>
    <name evidence="11" type="ORF">TAPDE_001630</name>
</gene>
<accession>R4X8Q9</accession>
<proteinExistence type="predicted"/>
<dbReference type="Proteomes" id="UP000013776">
    <property type="component" value="Unassembled WGS sequence"/>
</dbReference>
<dbReference type="InterPro" id="IPR039899">
    <property type="entry name" value="BET1_SNARE"/>
</dbReference>
<organism evidence="11 12">
    <name type="scientific">Taphrina deformans (strain PYCC 5710 / ATCC 11124 / CBS 356.35 / IMI 108563 / JCM 9778 / NBRC 8474)</name>
    <name type="common">Peach leaf curl fungus</name>
    <name type="synonym">Lalaria deformans</name>
    <dbReference type="NCBI Taxonomy" id="1097556"/>
    <lineage>
        <taxon>Eukaryota</taxon>
        <taxon>Fungi</taxon>
        <taxon>Dikarya</taxon>
        <taxon>Ascomycota</taxon>
        <taxon>Taphrinomycotina</taxon>
        <taxon>Taphrinomycetes</taxon>
        <taxon>Taphrinales</taxon>
        <taxon>Taphrinaceae</taxon>
        <taxon>Taphrina</taxon>
    </lineage>
</organism>
<keyword evidence="4" id="KW-0653">Protein transport</keyword>
<dbReference type="STRING" id="1097556.R4X8Q9"/>
<protein>
    <recommendedName>
        <fullName evidence="13">t-SNARE coiled-coil homology domain-containing protein</fullName>
    </recommendedName>
</protein>
<evidence type="ECO:0000256" key="2">
    <source>
        <dbReference type="ARBA" id="ARBA00022448"/>
    </source>
</evidence>
<keyword evidence="7 10" id="KW-0472">Membrane</keyword>
<comment type="caution">
    <text evidence="11">The sequence shown here is derived from an EMBL/GenBank/DDBJ whole genome shotgun (WGS) entry which is preliminary data.</text>
</comment>
<evidence type="ECO:0008006" key="13">
    <source>
        <dbReference type="Google" id="ProtNLM"/>
    </source>
</evidence>
<evidence type="ECO:0000256" key="7">
    <source>
        <dbReference type="ARBA" id="ARBA00023136"/>
    </source>
</evidence>
<keyword evidence="3 10" id="KW-0812">Transmembrane</keyword>
<keyword evidence="12" id="KW-1185">Reference proteome</keyword>
<evidence type="ECO:0000313" key="11">
    <source>
        <dbReference type="EMBL" id="CCG81780.1"/>
    </source>
</evidence>
<evidence type="ECO:0000256" key="5">
    <source>
        <dbReference type="ARBA" id="ARBA00022989"/>
    </source>
</evidence>
<evidence type="ECO:0000256" key="3">
    <source>
        <dbReference type="ARBA" id="ARBA00022692"/>
    </source>
</evidence>
<feature type="region of interest" description="Disordered" evidence="9">
    <location>
        <begin position="1"/>
        <end position="35"/>
    </location>
</feature>
<dbReference type="PANTHER" id="PTHR12791">
    <property type="entry name" value="GOLGI SNARE BET1-RELATED"/>
    <property type="match status" value="1"/>
</dbReference>
<dbReference type="SUPFAM" id="SSF58038">
    <property type="entry name" value="SNARE fusion complex"/>
    <property type="match status" value="1"/>
</dbReference>
<keyword evidence="5 10" id="KW-1133">Transmembrane helix</keyword>
<name>R4X8Q9_TAPDE</name>
<dbReference type="CDD" id="cd15853">
    <property type="entry name" value="SNARE_Bet1"/>
    <property type="match status" value="1"/>
</dbReference>
<feature type="compositionally biased region" description="Polar residues" evidence="9">
    <location>
        <begin position="1"/>
        <end position="21"/>
    </location>
</feature>
<dbReference type="GO" id="GO:0015031">
    <property type="term" value="P:protein transport"/>
    <property type="evidence" value="ECO:0007669"/>
    <property type="project" value="UniProtKB-KW"/>
</dbReference>
<comment type="subcellular location">
    <subcellularLocation>
        <location evidence="8">Endomembrane system</location>
        <topology evidence="8">Single-pass type IV membrane protein</topology>
    </subcellularLocation>
    <subcellularLocation>
        <location evidence="1">Golgi apparatus membrane</location>
    </subcellularLocation>
</comment>
<evidence type="ECO:0000256" key="9">
    <source>
        <dbReference type="SAM" id="MobiDB-lite"/>
    </source>
</evidence>
<evidence type="ECO:0000256" key="4">
    <source>
        <dbReference type="ARBA" id="ARBA00022927"/>
    </source>
</evidence>
<dbReference type="OrthoDB" id="261831at2759"/>
<feature type="transmembrane region" description="Helical" evidence="10">
    <location>
        <begin position="94"/>
        <end position="116"/>
    </location>
</feature>
<evidence type="ECO:0000256" key="6">
    <source>
        <dbReference type="ARBA" id="ARBA00023034"/>
    </source>
</evidence>
<dbReference type="GO" id="GO:0000139">
    <property type="term" value="C:Golgi membrane"/>
    <property type="evidence" value="ECO:0007669"/>
    <property type="project" value="UniProtKB-SubCell"/>
</dbReference>
<evidence type="ECO:0000256" key="10">
    <source>
        <dbReference type="SAM" id="Phobius"/>
    </source>
</evidence>
<evidence type="ECO:0000256" key="8">
    <source>
        <dbReference type="ARBA" id="ARBA00046280"/>
    </source>
</evidence>
<evidence type="ECO:0000256" key="1">
    <source>
        <dbReference type="ARBA" id="ARBA00004394"/>
    </source>
</evidence>
<evidence type="ECO:0000313" key="12">
    <source>
        <dbReference type="Proteomes" id="UP000013776"/>
    </source>
</evidence>
<keyword evidence="6" id="KW-0333">Golgi apparatus</keyword>
<keyword evidence="2" id="KW-0813">Transport</keyword>
<reference evidence="11 12" key="1">
    <citation type="journal article" date="2013" name="MBio">
        <title>Genome sequencing of the plant pathogen Taphrina deformans, the causal agent of peach leaf curl.</title>
        <authorList>
            <person name="Cisse O.H."/>
            <person name="Almeida J.M.G.C.F."/>
            <person name="Fonseca A."/>
            <person name="Kumar A.A."/>
            <person name="Salojaervi J."/>
            <person name="Overmyer K."/>
            <person name="Hauser P.M."/>
            <person name="Pagni M."/>
        </authorList>
    </citation>
    <scope>NUCLEOTIDE SEQUENCE [LARGE SCALE GENOMIC DNA]</scope>
    <source>
        <strain evidence="12">PYCC 5710 / ATCC 11124 / CBS 356.35 / IMI 108563 / JCM 9778 / NBRC 8474</strain>
    </source>
</reference>
<dbReference type="eggNOG" id="ENOG502T0CY">
    <property type="taxonomic scope" value="Eukaryota"/>
</dbReference>
<dbReference type="VEuPathDB" id="FungiDB:TAPDE_001630"/>
<sequence>MSSRYPQSARNPYANSSSSYPGYSHTDQESQNDSAVEGLRSKVAFLKDVSIKIGAETRDSLAYMSEMNEDYSKQNDFLKRTKNRLLNAANAQSWGWFHLFLFMMLVFLIFFLVYLFK</sequence>
<dbReference type="EMBL" id="CAHR02000058">
    <property type="protein sequence ID" value="CCG81780.1"/>
    <property type="molecule type" value="Genomic_DNA"/>
</dbReference>